<evidence type="ECO:0000256" key="7">
    <source>
        <dbReference type="PIRSR" id="PIRSR000137-2"/>
    </source>
</evidence>
<reference evidence="11" key="2">
    <citation type="submission" date="2023-05" db="EMBL/GenBank/DDBJ databases">
        <authorList>
            <consortium name="Lawrence Berkeley National Laboratory"/>
            <person name="Steindorff A."/>
            <person name="Hensen N."/>
            <person name="Bonometti L."/>
            <person name="Westerberg I."/>
            <person name="Brannstrom I.O."/>
            <person name="Guillou S."/>
            <person name="Cros-Aarteil S."/>
            <person name="Calhoun S."/>
            <person name="Haridas S."/>
            <person name="Kuo A."/>
            <person name="Mondo S."/>
            <person name="Pangilinan J."/>
            <person name="Riley R."/>
            <person name="Labutti K."/>
            <person name="Andreopoulos B."/>
            <person name="Lipzen A."/>
            <person name="Chen C."/>
            <person name="Yanf M."/>
            <person name="Daum C."/>
            <person name="Ng V."/>
            <person name="Clum A."/>
            <person name="Ohm R."/>
            <person name="Martin F."/>
            <person name="Silar P."/>
            <person name="Natvig D."/>
            <person name="Lalanne C."/>
            <person name="Gautier V."/>
            <person name="Ament-Velasquez S.L."/>
            <person name="Kruys A."/>
            <person name="Hutchinson M.I."/>
            <person name="Powell A.J."/>
            <person name="Barry K."/>
            <person name="Miller A.N."/>
            <person name="Grigoriev I.V."/>
            <person name="Debuchy R."/>
            <person name="Gladieux P."/>
            <person name="Thoren M.H."/>
            <person name="Johannesson H."/>
        </authorList>
    </citation>
    <scope>NUCLEOTIDE SEQUENCE</scope>
    <source>
        <strain evidence="11">PSN293</strain>
    </source>
</reference>
<dbReference type="SUPFAM" id="SSF51905">
    <property type="entry name" value="FAD/NAD(P)-binding domain"/>
    <property type="match status" value="1"/>
</dbReference>
<dbReference type="EMBL" id="MU858113">
    <property type="protein sequence ID" value="KAK4213182.1"/>
    <property type="molecule type" value="Genomic_DNA"/>
</dbReference>
<proteinExistence type="inferred from homology"/>
<dbReference type="InterPro" id="IPR007867">
    <property type="entry name" value="GMC_OxRtase_C"/>
</dbReference>
<dbReference type="PROSITE" id="PS00623">
    <property type="entry name" value="GMC_OXRED_1"/>
    <property type="match status" value="1"/>
</dbReference>
<sequence length="617" mass="66108">MSSPEAQPTLSSFAKTDFDFLIVGGGTAGLALASRLAAAHVDLFVGVIEAGGTGIGDDLVDWPGIAGKALGNDDLDWQFETVPQEGLSGRVVPWGRGKVLGGSSALNFMTWNRAARGDYDDWEALGNPGWGWDGLLPFFKKSERFHIPTSPSQQAARVALHEGVVGLNGPVQVSYPGEYTASHGLWHETLNAAGIETNVAHLAGSNIGCWTSAVSVEPKSATRSYAARAYYLPNASRPNLKVLTHAQVQEIILAGTDGNWEAKGVRFTDRDGVEHSAFASKEVILSAGSIQSPQLLELSGIGHRDILSAAGISVKVENPNVGENLQDHMTTSVLFEVDPSLPNPDDLKDETALAKATEQYTTSQTGPLTILPVSMSYIPISKFIPTETLSSLIPQDTSTSNAIQNLHAKRFTTSTGQSSLGHMEFIFELGNWSPDPAFSSPASGTKYGSLLQILQYPFSRGSIHITPERKLSINPGYYSGPLGSLDVEITLHAYRLAEKICSTAPLANIIEKQVSPSVEDAKDDDKLREWIKQVMVTDWHPVGTCAMVGSKDGTLEENKLGGGVVDERLRVYGVKNLRVVDASIMPIQISAHLQATVYAIAEKAADLILEDHGVASV</sequence>
<reference evidence="11" key="1">
    <citation type="journal article" date="2023" name="Mol. Phylogenet. Evol.">
        <title>Genome-scale phylogeny and comparative genomics of the fungal order Sordariales.</title>
        <authorList>
            <person name="Hensen N."/>
            <person name="Bonometti L."/>
            <person name="Westerberg I."/>
            <person name="Brannstrom I.O."/>
            <person name="Guillou S."/>
            <person name="Cros-Aarteil S."/>
            <person name="Calhoun S."/>
            <person name="Haridas S."/>
            <person name="Kuo A."/>
            <person name="Mondo S."/>
            <person name="Pangilinan J."/>
            <person name="Riley R."/>
            <person name="LaButti K."/>
            <person name="Andreopoulos B."/>
            <person name="Lipzen A."/>
            <person name="Chen C."/>
            <person name="Yan M."/>
            <person name="Daum C."/>
            <person name="Ng V."/>
            <person name="Clum A."/>
            <person name="Steindorff A."/>
            <person name="Ohm R.A."/>
            <person name="Martin F."/>
            <person name="Silar P."/>
            <person name="Natvig D.O."/>
            <person name="Lalanne C."/>
            <person name="Gautier V."/>
            <person name="Ament-Velasquez S.L."/>
            <person name="Kruys A."/>
            <person name="Hutchinson M.I."/>
            <person name="Powell A.J."/>
            <person name="Barry K."/>
            <person name="Miller A.N."/>
            <person name="Grigoriev I.V."/>
            <person name="Debuchy R."/>
            <person name="Gladieux P."/>
            <person name="Hiltunen Thoren M."/>
            <person name="Johannesson H."/>
        </authorList>
    </citation>
    <scope>NUCLEOTIDE SEQUENCE</scope>
    <source>
        <strain evidence="11">PSN293</strain>
    </source>
</reference>
<dbReference type="PROSITE" id="PS00624">
    <property type="entry name" value="GMC_OXRED_2"/>
    <property type="match status" value="1"/>
</dbReference>
<feature type="binding site" evidence="7">
    <location>
        <begin position="539"/>
        <end position="540"/>
    </location>
    <ligand>
        <name>FAD</name>
        <dbReference type="ChEBI" id="CHEBI:57692"/>
    </ligand>
</feature>
<evidence type="ECO:0000256" key="2">
    <source>
        <dbReference type="ARBA" id="ARBA00010790"/>
    </source>
</evidence>
<comment type="caution">
    <text evidence="11">The sequence shown here is derived from an EMBL/GenBank/DDBJ whole genome shotgun (WGS) entry which is preliminary data.</text>
</comment>
<evidence type="ECO:0000256" key="1">
    <source>
        <dbReference type="ARBA" id="ARBA00001974"/>
    </source>
</evidence>
<comment type="cofactor">
    <cofactor evidence="1 7">
        <name>FAD</name>
        <dbReference type="ChEBI" id="CHEBI:57692"/>
    </cofactor>
</comment>
<dbReference type="GO" id="GO:0016614">
    <property type="term" value="F:oxidoreductase activity, acting on CH-OH group of donors"/>
    <property type="evidence" value="ECO:0007669"/>
    <property type="project" value="InterPro"/>
</dbReference>
<dbReference type="Pfam" id="PF05199">
    <property type="entry name" value="GMC_oxred_C"/>
    <property type="match status" value="1"/>
</dbReference>
<feature type="domain" description="Glucose-methanol-choline oxidoreductase N-terminal" evidence="10">
    <location>
        <begin position="288"/>
        <end position="302"/>
    </location>
</feature>
<feature type="binding site" evidence="7">
    <location>
        <position position="248"/>
    </location>
    <ligand>
        <name>FAD</name>
        <dbReference type="ChEBI" id="CHEBI:57692"/>
    </ligand>
</feature>
<feature type="active site" description="Proton donor" evidence="6">
    <location>
        <position position="540"/>
    </location>
</feature>
<feature type="binding site" evidence="7">
    <location>
        <position position="99"/>
    </location>
    <ligand>
        <name>FAD</name>
        <dbReference type="ChEBI" id="CHEBI:57692"/>
    </ligand>
</feature>
<dbReference type="AlphaFoldDB" id="A0AAN6YAR6"/>
<dbReference type="GO" id="GO:0050660">
    <property type="term" value="F:flavin adenine dinucleotide binding"/>
    <property type="evidence" value="ECO:0007669"/>
    <property type="project" value="InterPro"/>
</dbReference>
<evidence type="ECO:0000256" key="6">
    <source>
        <dbReference type="PIRSR" id="PIRSR000137-1"/>
    </source>
</evidence>
<dbReference type="Pfam" id="PF00732">
    <property type="entry name" value="GMC_oxred_N"/>
    <property type="match status" value="1"/>
</dbReference>
<keyword evidence="5" id="KW-0560">Oxidoreductase</keyword>
<evidence type="ECO:0000256" key="8">
    <source>
        <dbReference type="RuleBase" id="RU003968"/>
    </source>
</evidence>
<accession>A0AAN6YAR6</accession>
<dbReference type="PIRSF" id="PIRSF000137">
    <property type="entry name" value="Alcohol_oxidase"/>
    <property type="match status" value="1"/>
</dbReference>
<evidence type="ECO:0000313" key="12">
    <source>
        <dbReference type="Proteomes" id="UP001301769"/>
    </source>
</evidence>
<evidence type="ECO:0000256" key="4">
    <source>
        <dbReference type="ARBA" id="ARBA00022827"/>
    </source>
</evidence>
<feature type="domain" description="Glucose-methanol-choline oxidoreductase N-terminal" evidence="9">
    <location>
        <begin position="97"/>
        <end position="120"/>
    </location>
</feature>
<name>A0AAN6YAR6_9PEZI</name>
<evidence type="ECO:0000313" key="11">
    <source>
        <dbReference type="EMBL" id="KAK4213182.1"/>
    </source>
</evidence>
<keyword evidence="4 7" id="KW-0274">FAD</keyword>
<keyword evidence="3 8" id="KW-0285">Flavoprotein</keyword>
<protein>
    <recommendedName>
        <fullName evidence="9 10">Glucose-methanol-choline oxidoreductase N-terminal domain-containing protein</fullName>
    </recommendedName>
</protein>
<dbReference type="InterPro" id="IPR000172">
    <property type="entry name" value="GMC_OxRdtase_N"/>
</dbReference>
<dbReference type="Gene3D" id="3.50.50.60">
    <property type="entry name" value="FAD/NAD(P)-binding domain"/>
    <property type="match status" value="1"/>
</dbReference>
<evidence type="ECO:0000256" key="5">
    <source>
        <dbReference type="ARBA" id="ARBA00023002"/>
    </source>
</evidence>
<dbReference type="Gene3D" id="3.30.560.10">
    <property type="entry name" value="Glucose Oxidase, domain 3"/>
    <property type="match status" value="1"/>
</dbReference>
<dbReference type="SUPFAM" id="SSF54373">
    <property type="entry name" value="FAD-linked reductases, C-terminal domain"/>
    <property type="match status" value="1"/>
</dbReference>
<feature type="active site" description="Proton acceptor" evidence="6">
    <location>
        <position position="592"/>
    </location>
</feature>
<evidence type="ECO:0000256" key="3">
    <source>
        <dbReference type="ARBA" id="ARBA00022630"/>
    </source>
</evidence>
<dbReference type="Proteomes" id="UP001301769">
    <property type="component" value="Unassembled WGS sequence"/>
</dbReference>
<organism evidence="11 12">
    <name type="scientific">Rhypophila decipiens</name>
    <dbReference type="NCBI Taxonomy" id="261697"/>
    <lineage>
        <taxon>Eukaryota</taxon>
        <taxon>Fungi</taxon>
        <taxon>Dikarya</taxon>
        <taxon>Ascomycota</taxon>
        <taxon>Pezizomycotina</taxon>
        <taxon>Sordariomycetes</taxon>
        <taxon>Sordariomycetidae</taxon>
        <taxon>Sordariales</taxon>
        <taxon>Naviculisporaceae</taxon>
        <taxon>Rhypophila</taxon>
    </lineage>
</organism>
<comment type="similarity">
    <text evidence="2 8">Belongs to the GMC oxidoreductase family.</text>
</comment>
<gene>
    <name evidence="11" type="ORF">QBC37DRAFT_423492</name>
</gene>
<dbReference type="InterPro" id="IPR036188">
    <property type="entry name" value="FAD/NAD-bd_sf"/>
</dbReference>
<evidence type="ECO:0000259" key="9">
    <source>
        <dbReference type="PROSITE" id="PS00623"/>
    </source>
</evidence>
<dbReference type="PANTHER" id="PTHR11552">
    <property type="entry name" value="GLUCOSE-METHANOL-CHOLINE GMC OXIDOREDUCTASE"/>
    <property type="match status" value="1"/>
</dbReference>
<dbReference type="InterPro" id="IPR012132">
    <property type="entry name" value="GMC_OxRdtase"/>
</dbReference>
<dbReference type="PANTHER" id="PTHR11552:SF201">
    <property type="entry name" value="GLUCOSE-METHANOL-CHOLINE OXIDOREDUCTASE N-TERMINAL DOMAIN-CONTAINING PROTEIN"/>
    <property type="match status" value="1"/>
</dbReference>
<keyword evidence="12" id="KW-1185">Reference proteome</keyword>
<evidence type="ECO:0000259" key="10">
    <source>
        <dbReference type="PROSITE" id="PS00624"/>
    </source>
</evidence>